<reference evidence="1 2" key="1">
    <citation type="submission" date="2024-01" db="EMBL/GenBank/DDBJ databases">
        <title>The genomes of 5 underutilized Papilionoideae crops provide insights into root nodulation and disease resistanc.</title>
        <authorList>
            <person name="Yuan L."/>
        </authorList>
    </citation>
    <scope>NUCLEOTIDE SEQUENCE [LARGE SCALE GENOMIC DNA]</scope>
    <source>
        <strain evidence="1">ZHUSHIDOU_FW_LH</strain>
        <tissue evidence="1">Leaf</tissue>
    </source>
</reference>
<dbReference type="EMBL" id="JAYWIO010000006">
    <property type="protein sequence ID" value="KAK7255841.1"/>
    <property type="molecule type" value="Genomic_DNA"/>
</dbReference>
<sequence length="137" mass="15922">MAVRGSDFDMRIFVITLSRSAREAQIVLILVFGPAMVGLEEGREDEEVSEVRFGGMWKKRKYDQYMDDGKSRCSFELNREKKYNNQVAKNHRRVPKKFETLIVHLYLSYLVLDFLLHRLSPSLIVGLCRVSPFATSM</sequence>
<proteinExistence type="predicted"/>
<gene>
    <name evidence="1" type="ORF">RIF29_29264</name>
</gene>
<name>A0AAN9EGK3_CROPI</name>
<organism evidence="1 2">
    <name type="scientific">Crotalaria pallida</name>
    <name type="common">Smooth rattlebox</name>
    <name type="synonym">Crotalaria striata</name>
    <dbReference type="NCBI Taxonomy" id="3830"/>
    <lineage>
        <taxon>Eukaryota</taxon>
        <taxon>Viridiplantae</taxon>
        <taxon>Streptophyta</taxon>
        <taxon>Embryophyta</taxon>
        <taxon>Tracheophyta</taxon>
        <taxon>Spermatophyta</taxon>
        <taxon>Magnoliopsida</taxon>
        <taxon>eudicotyledons</taxon>
        <taxon>Gunneridae</taxon>
        <taxon>Pentapetalae</taxon>
        <taxon>rosids</taxon>
        <taxon>fabids</taxon>
        <taxon>Fabales</taxon>
        <taxon>Fabaceae</taxon>
        <taxon>Papilionoideae</taxon>
        <taxon>50 kb inversion clade</taxon>
        <taxon>genistoids sensu lato</taxon>
        <taxon>core genistoids</taxon>
        <taxon>Crotalarieae</taxon>
        <taxon>Crotalaria</taxon>
    </lineage>
</organism>
<keyword evidence="2" id="KW-1185">Reference proteome</keyword>
<protein>
    <submittedName>
        <fullName evidence="1">Uncharacterized protein</fullName>
    </submittedName>
</protein>
<accession>A0AAN9EGK3</accession>
<dbReference type="Proteomes" id="UP001372338">
    <property type="component" value="Unassembled WGS sequence"/>
</dbReference>
<evidence type="ECO:0000313" key="2">
    <source>
        <dbReference type="Proteomes" id="UP001372338"/>
    </source>
</evidence>
<comment type="caution">
    <text evidence="1">The sequence shown here is derived from an EMBL/GenBank/DDBJ whole genome shotgun (WGS) entry which is preliminary data.</text>
</comment>
<evidence type="ECO:0000313" key="1">
    <source>
        <dbReference type="EMBL" id="KAK7255841.1"/>
    </source>
</evidence>
<dbReference type="AlphaFoldDB" id="A0AAN9EGK3"/>